<dbReference type="KEGG" id="mlil:QLS71_014915"/>
<keyword evidence="1" id="KW-0378">Hydrolase</keyword>
<organism evidence="1 2">
    <name type="scientific">Mariniflexile litorale</name>
    <dbReference type="NCBI Taxonomy" id="3045158"/>
    <lineage>
        <taxon>Bacteria</taxon>
        <taxon>Pseudomonadati</taxon>
        <taxon>Bacteroidota</taxon>
        <taxon>Flavobacteriia</taxon>
        <taxon>Flavobacteriales</taxon>
        <taxon>Flavobacteriaceae</taxon>
        <taxon>Mariniflexile</taxon>
    </lineage>
</organism>
<keyword evidence="2" id="KW-1185">Reference proteome</keyword>
<keyword evidence="1" id="KW-0482">Metalloprotease</keyword>
<evidence type="ECO:0000313" key="1">
    <source>
        <dbReference type="EMBL" id="XBL13603.1"/>
    </source>
</evidence>
<keyword evidence="1" id="KW-0645">Protease</keyword>
<dbReference type="Proteomes" id="UP001224325">
    <property type="component" value="Chromosome"/>
</dbReference>
<evidence type="ECO:0000313" key="2">
    <source>
        <dbReference type="Proteomes" id="UP001224325"/>
    </source>
</evidence>
<name>A0AAU7ED64_9FLAO</name>
<dbReference type="GO" id="GO:0008237">
    <property type="term" value="F:metallopeptidase activity"/>
    <property type="evidence" value="ECO:0007669"/>
    <property type="project" value="UniProtKB-KW"/>
</dbReference>
<sequence>MKLPLFNCILCAFISYTSFGQNKIDLKAVFDIENKQIKISQTIQYENTTLDELQTIYLNDWNNSYSTKKTALAQRIAEEYRNEFHLAKNEERGYSVITSIKQQGEDLVFQQLKNQIDIIKVELKSPLKPHEFYTIQLNYLVQIPSDKFTNYGITNTGDVNLRYWYITPAVYNGEWHYYSNKDLDDLYIPAANVHLEIEYPLGYKLTSELDVSNQTKLHKTQIITLEGTNILNNKLFLSKNSTFNTIQKDSFSLISNIKDDGLEMIDKVLITDRVTTFITKKLGEYPQKQLLLTEIDYNKDPIYGLNFLPNFIKPYPTHFQYELKLLKVALRNYLENTLLVNPRTDQWLLDGIQIYYLMDYVDEHYPNMKFLGSLANFWGIRSFHAADMDFNDKYVLAYMLMARTNRDQPLTMAKDSLLKFNNSIANKYKAGVGLKYLDDFINHDVVENSLSSFVIENKLKPVSTSDFENYIKSKTDKDIDWFFTDYLNTRKKIDFKIKKIHKTKDSITLTIKNKQDNHMPVSLYALNNDSIISKTWIENISKDKTITIPRNDANKLVLNYNSVIPEINERDNWKSLKGFFFNNKPLQFRLFQDIEDPYYNQVFFMPTAEFNNIYDGFTLGLRIYNKTVLRKLFNYRIDPQYSLKSRTFTGSAVAYMTHYLENSDLYAVSYGISGGYVSYAENLFVRQISPSLLFLFREKNDFRSNKRESLTLRYVDINRDKDINNILTSNEPNYGVFNARYIDSDDNLINFSKWYTDVQIAKKFSKLSFNYEYRRLFESNRQLNLRFFAGAFLKNNNDPTSNYFSFALDRPTDYLFEYPYLGRSEASGIFSQQYIDAEGGFKSKLDTPFANQWITTLNTSTTLWKYVLMYGDVGMLKNKYDHAHFVYDSGIRINLVTDYFEIYLPIYSNLGWEIGQPHYDQKIRFKFTVDPQALLGLFRRRWY</sequence>
<dbReference type="EMBL" id="CP155618">
    <property type="protein sequence ID" value="XBL13603.1"/>
    <property type="molecule type" value="Genomic_DNA"/>
</dbReference>
<dbReference type="AlphaFoldDB" id="A0AAU7ED64"/>
<dbReference type="Gene3D" id="1.10.390.10">
    <property type="entry name" value="Neutral Protease Domain 2"/>
    <property type="match status" value="1"/>
</dbReference>
<dbReference type="InterPro" id="IPR027268">
    <property type="entry name" value="Peptidase_M4/M1_CTD_sf"/>
</dbReference>
<dbReference type="RefSeq" id="WP_308993776.1">
    <property type="nucleotide sequence ID" value="NZ_CP155618.1"/>
</dbReference>
<reference evidence="1" key="1">
    <citation type="submission" date="2024-04" db="EMBL/GenBank/DDBJ databases">
        <title>Mariniflexile litorale, isolated from the shallow sediments of the Sea of Japan.</title>
        <authorList>
            <person name="Romanenko L."/>
            <person name="Isaeva M."/>
        </authorList>
    </citation>
    <scope>NUCLEOTIDE SEQUENCE [LARGE SCALE GENOMIC DNA]</scope>
    <source>
        <strain evidence="1">KMM 9835</strain>
    </source>
</reference>
<protein>
    <submittedName>
        <fullName evidence="1">Metalloprotease</fullName>
    </submittedName>
</protein>
<accession>A0AAU7ED64</accession>
<proteinExistence type="predicted"/>
<gene>
    <name evidence="1" type="ORF">QLS71_014915</name>
</gene>